<sequence length="170" mass="17520">MSYGRSGRYEIPSDGTISGALVAALLASLTFAELIAATGHLEAIPALYGLEDSVNNWGFVVGHGFVGAVAFAAGLTRAANHRSAPAPLAAALRSPFLGGCFGVAYGTLCWLVGIAHGVPLLVQVTGGTMAVPCQHGASLLALVGYGAVLGAWYPLVRTAVDDRGRSRRWR</sequence>
<dbReference type="EMBL" id="JBHSFA010000011">
    <property type="protein sequence ID" value="MFC4544482.1"/>
    <property type="molecule type" value="Genomic_DNA"/>
</dbReference>
<accession>A0ABD5PV81</accession>
<reference evidence="2 3" key="1">
    <citation type="journal article" date="2019" name="Int. J. Syst. Evol. Microbiol.">
        <title>The Global Catalogue of Microorganisms (GCM) 10K type strain sequencing project: providing services to taxonomists for standard genome sequencing and annotation.</title>
        <authorList>
            <consortium name="The Broad Institute Genomics Platform"/>
            <consortium name="The Broad Institute Genome Sequencing Center for Infectious Disease"/>
            <person name="Wu L."/>
            <person name="Ma J."/>
        </authorList>
    </citation>
    <scope>NUCLEOTIDE SEQUENCE [LARGE SCALE GENOMIC DNA]</scope>
    <source>
        <strain evidence="2 3">WLHS5</strain>
    </source>
</reference>
<organism evidence="2 3">
    <name type="scientific">Halosolutus amylolyticus</name>
    <dbReference type="NCBI Taxonomy" id="2932267"/>
    <lineage>
        <taxon>Archaea</taxon>
        <taxon>Methanobacteriati</taxon>
        <taxon>Methanobacteriota</taxon>
        <taxon>Stenosarchaea group</taxon>
        <taxon>Halobacteria</taxon>
        <taxon>Halobacteriales</taxon>
        <taxon>Natrialbaceae</taxon>
        <taxon>Halosolutus</taxon>
    </lineage>
</organism>
<feature type="transmembrane region" description="Helical" evidence="1">
    <location>
        <begin position="138"/>
        <end position="160"/>
    </location>
</feature>
<dbReference type="RefSeq" id="WP_250141213.1">
    <property type="nucleotide sequence ID" value="NZ_JALIQP010000003.1"/>
</dbReference>
<keyword evidence="3" id="KW-1185">Reference proteome</keyword>
<evidence type="ECO:0000313" key="2">
    <source>
        <dbReference type="EMBL" id="MFC4544482.1"/>
    </source>
</evidence>
<dbReference type="AlphaFoldDB" id="A0ABD5PV81"/>
<keyword evidence="1" id="KW-0472">Membrane</keyword>
<comment type="caution">
    <text evidence="2">The sequence shown here is derived from an EMBL/GenBank/DDBJ whole genome shotgun (WGS) entry which is preliminary data.</text>
</comment>
<protein>
    <submittedName>
        <fullName evidence="2">Uncharacterized protein</fullName>
    </submittedName>
</protein>
<evidence type="ECO:0000313" key="3">
    <source>
        <dbReference type="Proteomes" id="UP001595898"/>
    </source>
</evidence>
<evidence type="ECO:0000256" key="1">
    <source>
        <dbReference type="SAM" id="Phobius"/>
    </source>
</evidence>
<name>A0ABD5PV81_9EURY</name>
<keyword evidence="1" id="KW-0812">Transmembrane</keyword>
<feature type="transmembrane region" description="Helical" evidence="1">
    <location>
        <begin position="96"/>
        <end position="118"/>
    </location>
</feature>
<keyword evidence="1" id="KW-1133">Transmembrane helix</keyword>
<gene>
    <name evidence="2" type="ORF">ACFO5R_21355</name>
</gene>
<dbReference type="Proteomes" id="UP001595898">
    <property type="component" value="Unassembled WGS sequence"/>
</dbReference>
<feature type="transmembrane region" description="Helical" evidence="1">
    <location>
        <begin position="56"/>
        <end position="75"/>
    </location>
</feature>
<proteinExistence type="predicted"/>